<dbReference type="PROSITE" id="PS50076">
    <property type="entry name" value="DNAJ_2"/>
    <property type="match status" value="1"/>
</dbReference>
<accession>A0A811L628</accession>
<dbReference type="PRINTS" id="PR00625">
    <property type="entry name" value="JDOMAIN"/>
</dbReference>
<gene>
    <name evidence="3" type="ORF">BOKJ2_LOCUS10009</name>
</gene>
<evidence type="ECO:0000256" key="1">
    <source>
        <dbReference type="SAM" id="MobiDB-lite"/>
    </source>
</evidence>
<dbReference type="Proteomes" id="UP000614601">
    <property type="component" value="Unassembled WGS sequence"/>
</dbReference>
<reference evidence="3" key="1">
    <citation type="submission" date="2020-09" db="EMBL/GenBank/DDBJ databases">
        <authorList>
            <person name="Kikuchi T."/>
        </authorList>
    </citation>
    <scope>NUCLEOTIDE SEQUENCE</scope>
    <source>
        <strain evidence="3">SH1</strain>
    </source>
</reference>
<dbReference type="CDD" id="cd06257">
    <property type="entry name" value="DnaJ"/>
    <property type="match status" value="1"/>
</dbReference>
<dbReference type="SMART" id="SM00271">
    <property type="entry name" value="DnaJ"/>
    <property type="match status" value="1"/>
</dbReference>
<evidence type="ECO:0000259" key="2">
    <source>
        <dbReference type="PROSITE" id="PS50076"/>
    </source>
</evidence>
<feature type="region of interest" description="Disordered" evidence="1">
    <location>
        <begin position="166"/>
        <end position="205"/>
    </location>
</feature>
<name>A0A811L628_9BILA</name>
<evidence type="ECO:0000313" key="4">
    <source>
        <dbReference type="Proteomes" id="UP000614601"/>
    </source>
</evidence>
<dbReference type="PANTHER" id="PTHR15606">
    <property type="entry name" value="DNAJ HOMOLOG SUBFAMILY C MEMBER 8/LIPOPOLYSACCHARIDE SPECIFIC RESPONSE-7-RELATED"/>
    <property type="match status" value="1"/>
</dbReference>
<dbReference type="AlphaFoldDB" id="A0A811L628"/>
<comment type="caution">
    <text evidence="3">The sequence shown here is derived from an EMBL/GenBank/DDBJ whole genome shotgun (WGS) entry which is preliminary data.</text>
</comment>
<feature type="compositionally biased region" description="Polar residues" evidence="1">
    <location>
        <begin position="237"/>
        <end position="248"/>
    </location>
</feature>
<protein>
    <recommendedName>
        <fullName evidence="2">J domain-containing protein</fullName>
    </recommendedName>
</protein>
<dbReference type="EMBL" id="CAJFDH010000005">
    <property type="protein sequence ID" value="CAD5223169.1"/>
    <property type="molecule type" value="Genomic_DNA"/>
</dbReference>
<evidence type="ECO:0000313" key="3">
    <source>
        <dbReference type="EMBL" id="CAD5223169.1"/>
    </source>
</evidence>
<proteinExistence type="predicted"/>
<dbReference type="EMBL" id="CAJFCW020000005">
    <property type="protein sequence ID" value="CAG9117321.1"/>
    <property type="molecule type" value="Genomic_DNA"/>
</dbReference>
<dbReference type="Proteomes" id="UP000783686">
    <property type="component" value="Unassembled WGS sequence"/>
</dbReference>
<dbReference type="GO" id="GO:0005634">
    <property type="term" value="C:nucleus"/>
    <property type="evidence" value="ECO:0007669"/>
    <property type="project" value="TreeGrafter"/>
</dbReference>
<organism evidence="3 4">
    <name type="scientific">Bursaphelenchus okinawaensis</name>
    <dbReference type="NCBI Taxonomy" id="465554"/>
    <lineage>
        <taxon>Eukaryota</taxon>
        <taxon>Metazoa</taxon>
        <taxon>Ecdysozoa</taxon>
        <taxon>Nematoda</taxon>
        <taxon>Chromadorea</taxon>
        <taxon>Rhabditida</taxon>
        <taxon>Tylenchina</taxon>
        <taxon>Tylenchomorpha</taxon>
        <taxon>Aphelenchoidea</taxon>
        <taxon>Aphelenchoididae</taxon>
        <taxon>Bursaphelenchus</taxon>
    </lineage>
</organism>
<keyword evidence="4" id="KW-1185">Reference proteome</keyword>
<dbReference type="OrthoDB" id="342454at2759"/>
<feature type="domain" description="J" evidence="2">
    <location>
        <begin position="42"/>
        <end position="112"/>
    </location>
</feature>
<dbReference type="SUPFAM" id="SSF46565">
    <property type="entry name" value="Chaperone J-domain"/>
    <property type="match status" value="1"/>
</dbReference>
<dbReference type="InterPro" id="IPR036869">
    <property type="entry name" value="J_dom_sf"/>
</dbReference>
<feature type="region of interest" description="Disordered" evidence="1">
    <location>
        <begin position="222"/>
        <end position="248"/>
    </location>
</feature>
<dbReference type="InterPro" id="IPR042858">
    <property type="entry name" value="DNAJC8"/>
</dbReference>
<dbReference type="Pfam" id="PF00226">
    <property type="entry name" value="DnaJ"/>
    <property type="match status" value="1"/>
</dbReference>
<dbReference type="InterPro" id="IPR001623">
    <property type="entry name" value="DnaJ_domain"/>
</dbReference>
<dbReference type="PANTHER" id="PTHR15606:SF4">
    <property type="entry name" value="DNAJ HOMOLOG SUBFAMILY C MEMBER 8"/>
    <property type="match status" value="1"/>
</dbReference>
<dbReference type="FunFam" id="1.10.287.110:FF:000158">
    <property type="entry name" value="dnaJ homolog subfamily C member 8"/>
    <property type="match status" value="1"/>
</dbReference>
<sequence>MSDNFEQFYQDLKKVEEKDSVLTSDQQITRLLKPGSTYLNLNPFEVLQIDSDCTIEEAKKRYKRLSILVHPDKNPDDRERAQRAFDILKRAITKLENPDELARCKEVYTEARARLAIVMSEKKRKLRKDGKSEEIDEDTEDGYRKALWVTVTKVFADREKKRRAIEERQREEKRRTAEELQKAQEKRKLEEEYKQNYESTRDLRRGSWREFMKKKEKKLATYQGANFRPVTGKLETSKQQPSQPTRRF</sequence>
<dbReference type="Gene3D" id="1.10.287.110">
    <property type="entry name" value="DnaJ domain"/>
    <property type="match status" value="1"/>
</dbReference>